<evidence type="ECO:0000313" key="2">
    <source>
        <dbReference type="EMBL" id="KYG68554.1"/>
    </source>
</evidence>
<accession>A0A161PE23</accession>
<gene>
    <name evidence="2" type="ORF">AZI87_04745</name>
</gene>
<keyword evidence="1" id="KW-0472">Membrane</keyword>
<reference evidence="2 3" key="1">
    <citation type="submission" date="2016-03" db="EMBL/GenBank/DDBJ databases">
        <authorList>
            <person name="Ploux O."/>
        </authorList>
    </citation>
    <scope>NUCLEOTIDE SEQUENCE [LARGE SCALE GENOMIC DNA]</scope>
    <source>
        <strain evidence="2 3">EC13</strain>
    </source>
</reference>
<evidence type="ECO:0000256" key="1">
    <source>
        <dbReference type="SAM" id="Phobius"/>
    </source>
</evidence>
<protein>
    <recommendedName>
        <fullName evidence="4">Preprotein translocase subunit SecG</fullName>
    </recommendedName>
</protein>
<evidence type="ECO:0000313" key="3">
    <source>
        <dbReference type="Proteomes" id="UP000075799"/>
    </source>
</evidence>
<keyword evidence="1" id="KW-1133">Transmembrane helix</keyword>
<dbReference type="Proteomes" id="UP000075799">
    <property type="component" value="Unassembled WGS sequence"/>
</dbReference>
<proteinExistence type="predicted"/>
<feature type="transmembrane region" description="Helical" evidence="1">
    <location>
        <begin position="54"/>
        <end position="73"/>
    </location>
</feature>
<comment type="caution">
    <text evidence="2">The sequence shown here is derived from an EMBL/GenBank/DDBJ whole genome shotgun (WGS) entry which is preliminary data.</text>
</comment>
<organism evidence="2 3">
    <name type="scientific">Bdellovibrio bacteriovorus</name>
    <dbReference type="NCBI Taxonomy" id="959"/>
    <lineage>
        <taxon>Bacteria</taxon>
        <taxon>Pseudomonadati</taxon>
        <taxon>Bdellovibrionota</taxon>
        <taxon>Bdellovibrionia</taxon>
        <taxon>Bdellovibrionales</taxon>
        <taxon>Pseudobdellovibrionaceae</taxon>
        <taxon>Bdellovibrio</taxon>
    </lineage>
</organism>
<feature type="transmembrane region" description="Helical" evidence="1">
    <location>
        <begin position="6"/>
        <end position="24"/>
    </location>
</feature>
<dbReference type="AlphaFoldDB" id="A0A161PE23"/>
<dbReference type="EMBL" id="LUKD01000001">
    <property type="protein sequence ID" value="KYG68554.1"/>
    <property type="molecule type" value="Genomic_DNA"/>
</dbReference>
<sequence>MNFIYIFLLIITVVLFALLIPAVFKAKSLRKQSSSVKGGESSIQLSVASSKVKFRFRLFLLIGLIDLVVLFVTR</sequence>
<name>A0A161PE23_BDEBC</name>
<evidence type="ECO:0008006" key="4">
    <source>
        <dbReference type="Google" id="ProtNLM"/>
    </source>
</evidence>
<keyword evidence="1" id="KW-0812">Transmembrane</keyword>